<evidence type="ECO:0000313" key="1">
    <source>
        <dbReference type="EMBL" id="KOY13072.1"/>
    </source>
</evidence>
<proteinExistence type="predicted"/>
<dbReference type="OrthoDB" id="2607569at2"/>
<name>A0A0M9BKB6_9BACL</name>
<organism evidence="1 2">
    <name type="scientific">Paenibacillus xylanivorans</name>
    <dbReference type="NCBI Taxonomy" id="1705561"/>
    <lineage>
        <taxon>Bacteria</taxon>
        <taxon>Bacillati</taxon>
        <taxon>Bacillota</taxon>
        <taxon>Bacilli</taxon>
        <taxon>Bacillales</taxon>
        <taxon>Paenibacillaceae</taxon>
        <taxon>Paenibacillus</taxon>
    </lineage>
</organism>
<keyword evidence="2" id="KW-1185">Reference proteome</keyword>
<gene>
    <name evidence="1" type="ORF">AMS66_29065</name>
</gene>
<accession>A0A0M9BKB6</accession>
<sequence>MSQSNIVMYMEEELSIEKLNSVLSEFGAKDQISSWGIERSNSWIWVNYYILKDNDEIRNMWFDISKDKVKNTNLKTALFIQPSKDRNATFLALSFCEEIYSILDKSKDVFIYHGDSGLFVNDEIENLKFKNTQQFYDSRLINDEIIEGIIQCLNEEFVGGIECIEEDGGWDGEELQYLDLFRNLFEMRDDLKVQSLNKSLKEKINHVDELILRLLVIDDEKLLITAGDENRDLPINSWWWHLDKVDSGILKVHIKEGFVSYQGQNNDK</sequence>
<dbReference type="Proteomes" id="UP000037688">
    <property type="component" value="Unassembled WGS sequence"/>
</dbReference>
<protein>
    <submittedName>
        <fullName evidence="1">Uncharacterized protein</fullName>
    </submittedName>
</protein>
<comment type="caution">
    <text evidence="1">The sequence shown here is derived from an EMBL/GenBank/DDBJ whole genome shotgun (WGS) entry which is preliminary data.</text>
</comment>
<dbReference type="AlphaFoldDB" id="A0A0M9BKB6"/>
<evidence type="ECO:0000313" key="2">
    <source>
        <dbReference type="Proteomes" id="UP000037688"/>
    </source>
</evidence>
<dbReference type="RefSeq" id="WP_053784088.1">
    <property type="nucleotide sequence ID" value="NZ_LITU01000082.1"/>
</dbReference>
<reference evidence="1 2" key="1">
    <citation type="submission" date="2015-08" db="EMBL/GenBank/DDBJ databases">
        <title>Draft genome sequence of cellulolytic and xylanolytic Paenibacillus sp. A59, isolated from a decaying forest soil from Patagonia, Argentina.</title>
        <authorList>
            <person name="Ghio S."/>
            <person name="Caceres A.M."/>
            <person name="Talia P."/>
            <person name="Grasso D."/>
            <person name="Campos E."/>
        </authorList>
    </citation>
    <scope>NUCLEOTIDE SEQUENCE [LARGE SCALE GENOMIC DNA]</scope>
    <source>
        <strain evidence="1 2">A59</strain>
    </source>
</reference>
<dbReference type="PATRIC" id="fig|1705561.3.peg.6138"/>
<dbReference type="EMBL" id="LITU01000082">
    <property type="protein sequence ID" value="KOY13072.1"/>
    <property type="molecule type" value="Genomic_DNA"/>
</dbReference>